<dbReference type="PANTHER" id="PTHR48098">
    <property type="entry name" value="ENTEROCHELIN ESTERASE-RELATED"/>
    <property type="match status" value="1"/>
</dbReference>
<keyword evidence="1" id="KW-1133">Transmembrane helix</keyword>
<proteinExistence type="predicted"/>
<dbReference type="InterPro" id="IPR029058">
    <property type="entry name" value="AB_hydrolase_fold"/>
</dbReference>
<dbReference type="PANTHER" id="PTHR48098:SF1">
    <property type="entry name" value="DIACYLGLYCEROL ACYLTRANSFERASE_MYCOLYLTRANSFERASE AG85A"/>
    <property type="match status" value="1"/>
</dbReference>
<keyword evidence="1" id="KW-0472">Membrane</keyword>
<dbReference type="RefSeq" id="WP_197554750.1">
    <property type="nucleotide sequence ID" value="NZ_CP063212.1"/>
</dbReference>
<name>A0A7M1R495_9ACTO</name>
<dbReference type="InterPro" id="IPR050583">
    <property type="entry name" value="Mycobacterial_A85_antigen"/>
</dbReference>
<keyword evidence="1" id="KW-0812">Transmembrane</keyword>
<organism evidence="2 3">
    <name type="scientific">Trueperella pecoris</name>
    <dbReference type="NCBI Taxonomy" id="2733571"/>
    <lineage>
        <taxon>Bacteria</taxon>
        <taxon>Bacillati</taxon>
        <taxon>Actinomycetota</taxon>
        <taxon>Actinomycetes</taxon>
        <taxon>Actinomycetales</taxon>
        <taxon>Actinomycetaceae</taxon>
        <taxon>Trueperella</taxon>
    </lineage>
</organism>
<accession>A0A7M1R495</accession>
<protein>
    <recommendedName>
        <fullName evidence="4">Esterase</fullName>
    </recommendedName>
</protein>
<evidence type="ECO:0008006" key="4">
    <source>
        <dbReference type="Google" id="ProtNLM"/>
    </source>
</evidence>
<dbReference type="Pfam" id="PF00756">
    <property type="entry name" value="Esterase"/>
    <property type="match status" value="1"/>
</dbReference>
<dbReference type="GO" id="GO:0016747">
    <property type="term" value="F:acyltransferase activity, transferring groups other than amino-acyl groups"/>
    <property type="evidence" value="ECO:0007669"/>
    <property type="project" value="TreeGrafter"/>
</dbReference>
<dbReference type="Gene3D" id="3.40.50.1820">
    <property type="entry name" value="alpha/beta hydrolase"/>
    <property type="match status" value="1"/>
</dbReference>
<gene>
    <name evidence="2" type="ORF">INS90_03435</name>
</gene>
<dbReference type="EMBL" id="CP063212">
    <property type="protein sequence ID" value="QOR48337.1"/>
    <property type="molecule type" value="Genomic_DNA"/>
</dbReference>
<feature type="transmembrane region" description="Helical" evidence="1">
    <location>
        <begin position="39"/>
        <end position="61"/>
    </location>
</feature>
<evidence type="ECO:0000313" key="2">
    <source>
        <dbReference type="EMBL" id="QOR48337.1"/>
    </source>
</evidence>
<sequence length="362" mass="38606">MDLLNGWVVLAIVSASLAMAVLGFVFVRRPGGGKARLAGRVVAIIGAQLCVLIAIGALVNYQFAYFRNQSEMWQFVTHQGRVGHVDQIQSPPAPQTPQDLSDPRYHYTWEESSDEGMTGATIVGPQSGITSDMRAWVPRGYPEEGVKYNVMLLLPGTPGSAEAIAPAIGAPEALQKAIDEGKIPPTILVTSDMNFGGQTATCADVEGGLKAETWFSRDLPLVVRANFNVTDSPEGWTVVGPSMGGYCAGRIGILHPDVFGNAVWMHGVNEPFEGPLAEVPAVRKAQALSTLASKAQSQVNLMLVSSMVDPGTIEDGRAIAAAVQDKGKVLVDERPTGGHGWAVWINEFPSVLTWLATIHPVK</sequence>
<feature type="transmembrane region" description="Helical" evidence="1">
    <location>
        <begin position="6"/>
        <end position="27"/>
    </location>
</feature>
<evidence type="ECO:0000313" key="3">
    <source>
        <dbReference type="Proteomes" id="UP000594961"/>
    </source>
</evidence>
<dbReference type="AlphaFoldDB" id="A0A7M1R495"/>
<reference evidence="2 3" key="1">
    <citation type="submission" date="2020-10" db="EMBL/GenBank/DDBJ databases">
        <title>Trueperella pecoris sp. nov. isolated from bovine and porcine specimens.</title>
        <authorList>
            <person name="Schoenecker L."/>
            <person name="Schnydrig P."/>
            <person name="Brodard I."/>
            <person name="Thomann A."/>
            <person name="Hemphill A."/>
            <person name="Rodriguez-Campos S."/>
            <person name="Perreten V."/>
            <person name="Jores J."/>
            <person name="Kittl S."/>
        </authorList>
    </citation>
    <scope>NUCLEOTIDE SEQUENCE [LARGE SCALE GENOMIC DNA]</scope>
    <source>
        <strain evidence="2 3">19OD0592</strain>
    </source>
</reference>
<dbReference type="Proteomes" id="UP000594961">
    <property type="component" value="Chromosome"/>
</dbReference>
<dbReference type="InterPro" id="IPR000801">
    <property type="entry name" value="Esterase-like"/>
</dbReference>
<evidence type="ECO:0000256" key="1">
    <source>
        <dbReference type="SAM" id="Phobius"/>
    </source>
</evidence>
<dbReference type="SUPFAM" id="SSF53474">
    <property type="entry name" value="alpha/beta-Hydrolases"/>
    <property type="match status" value="1"/>
</dbReference>